<comment type="caution">
    <text evidence="2">The sequence shown here is derived from an EMBL/GenBank/DDBJ whole genome shotgun (WGS) entry which is preliminary data.</text>
</comment>
<evidence type="ECO:0000313" key="3">
    <source>
        <dbReference type="Proteomes" id="UP000314294"/>
    </source>
</evidence>
<name>A0A4Z2GWP2_9TELE</name>
<dbReference type="Proteomes" id="UP000314294">
    <property type="component" value="Unassembled WGS sequence"/>
</dbReference>
<sequence>MNTAVVLRGASNNVKKRQENGTQPTHPGCTPLCRVCSRVLTRSRGWKSSVEQVPLTEPHTKALMAGSKKESSGTVALHSGLGSGVSLLGSLSSSLSMPVRVTVRRTGGDLAVHDVGRLRGVLQLPLQLPAVGVGPLSLFLSLLQLTLQLLHAGVQLVHLHIWTRVTLKEAQQRALPCFLGGRGLRPPWAPTAVGSAAALEKL</sequence>
<evidence type="ECO:0000256" key="1">
    <source>
        <dbReference type="SAM" id="MobiDB-lite"/>
    </source>
</evidence>
<feature type="region of interest" description="Disordered" evidence="1">
    <location>
        <begin position="1"/>
        <end position="27"/>
    </location>
</feature>
<evidence type="ECO:0000313" key="2">
    <source>
        <dbReference type="EMBL" id="TNN57869.1"/>
    </source>
</evidence>
<protein>
    <submittedName>
        <fullName evidence="2">Uncharacterized protein</fullName>
    </submittedName>
</protein>
<gene>
    <name evidence="2" type="ORF">EYF80_031951</name>
</gene>
<dbReference type="EMBL" id="SRLO01000395">
    <property type="protein sequence ID" value="TNN57869.1"/>
    <property type="molecule type" value="Genomic_DNA"/>
</dbReference>
<reference evidence="2 3" key="1">
    <citation type="submission" date="2019-03" db="EMBL/GenBank/DDBJ databases">
        <title>First draft genome of Liparis tanakae, snailfish: a comprehensive survey of snailfish specific genes.</title>
        <authorList>
            <person name="Kim W."/>
            <person name="Song I."/>
            <person name="Jeong J.-H."/>
            <person name="Kim D."/>
            <person name="Kim S."/>
            <person name="Ryu S."/>
            <person name="Song J.Y."/>
            <person name="Lee S.K."/>
        </authorList>
    </citation>
    <scope>NUCLEOTIDE SEQUENCE [LARGE SCALE GENOMIC DNA]</scope>
    <source>
        <tissue evidence="2">Muscle</tissue>
    </source>
</reference>
<keyword evidence="3" id="KW-1185">Reference proteome</keyword>
<dbReference type="AlphaFoldDB" id="A0A4Z2GWP2"/>
<proteinExistence type="predicted"/>
<organism evidence="2 3">
    <name type="scientific">Liparis tanakae</name>
    <name type="common">Tanaka's snailfish</name>
    <dbReference type="NCBI Taxonomy" id="230148"/>
    <lineage>
        <taxon>Eukaryota</taxon>
        <taxon>Metazoa</taxon>
        <taxon>Chordata</taxon>
        <taxon>Craniata</taxon>
        <taxon>Vertebrata</taxon>
        <taxon>Euteleostomi</taxon>
        <taxon>Actinopterygii</taxon>
        <taxon>Neopterygii</taxon>
        <taxon>Teleostei</taxon>
        <taxon>Neoteleostei</taxon>
        <taxon>Acanthomorphata</taxon>
        <taxon>Eupercaria</taxon>
        <taxon>Perciformes</taxon>
        <taxon>Cottioidei</taxon>
        <taxon>Cottales</taxon>
        <taxon>Liparidae</taxon>
        <taxon>Liparis</taxon>
    </lineage>
</organism>
<accession>A0A4Z2GWP2</accession>